<evidence type="ECO:0000259" key="4">
    <source>
        <dbReference type="Pfam" id="PF17210"/>
    </source>
</evidence>
<proteinExistence type="predicted"/>
<dbReference type="RefSeq" id="WP_074669589.1">
    <property type="nucleotide sequence ID" value="NZ_FNGU01000008.1"/>
</dbReference>
<gene>
    <name evidence="5" type="ORF">SAMN05660860_03009</name>
</gene>
<dbReference type="InterPro" id="IPR013783">
    <property type="entry name" value="Ig-like_fold"/>
</dbReference>
<dbReference type="Proteomes" id="UP000182146">
    <property type="component" value="Unassembled WGS sequence"/>
</dbReference>
<comment type="subcellular location">
    <subcellularLocation>
        <location evidence="1">Secreted</location>
    </subcellularLocation>
</comment>
<dbReference type="Pfam" id="PF17210">
    <property type="entry name" value="SdrD_B"/>
    <property type="match status" value="1"/>
</dbReference>
<protein>
    <recommendedName>
        <fullName evidence="4">SD-repeat containing protein B domain-containing protein</fullName>
    </recommendedName>
</protein>
<evidence type="ECO:0000256" key="3">
    <source>
        <dbReference type="ARBA" id="ARBA00022729"/>
    </source>
</evidence>
<keyword evidence="3" id="KW-0732">Signal</keyword>
<sequence length="545" mass="58493">MKRWLLGLMLVLFMGLGTAHGQQFWEGSLYNPTLGTFVPKVVNFDWAASGSGMAEGLAPAGSAHSVGDPFVMRYQAFLTKVEDANGQPILFPGLNVDFEYTVVAEIPQQIIAFVPGTTRISVFSTLPGGRFYIYQDSNPNATVATGLGFDDGNLVASGVVDAGIPTQYIYDSNNNVAIGSTTLTGQVNFTNPDYITPNLNIVSIRLETTVNYPPLDSATTHFFVSRPGEGNLAPYAVASNDLLLKLDASSKFLTQESCIEIEKQISVDGGQTWFDADTPGDAPGTDSDAFYRFIVRNCGVTPLDDVAVIDPTLGIDEIIGSLDPSEVVVLTFDTQDFNFNNLFQPGICFDPTPPEKQNTVNVSGNYLGETVEDSDSAWIKCVCIDIEKLVSVDGGLTYHDADLAELAPQTASGAVYKLVVGNCGGFDLTNILVTDPILDIEVNIGTLFAGQVREIFFNDIEFDFSNLDQPARCDDGPGEKQNIAYAAGNYNEGLPSQFTATDQDPAWVECVCGGSIGDFVWNDLNQNGLQDAGEPGISGVTVNLL</sequence>
<name>A0A1G9V851_9BACT</name>
<accession>A0A1G9V851</accession>
<dbReference type="STRING" id="392333.SAMN05660860_03009"/>
<dbReference type="Gene3D" id="2.60.40.10">
    <property type="entry name" value="Immunoglobulins"/>
    <property type="match status" value="1"/>
</dbReference>
<dbReference type="EMBL" id="FNGU01000008">
    <property type="protein sequence ID" value="SDM68334.1"/>
    <property type="molecule type" value="Genomic_DNA"/>
</dbReference>
<dbReference type="OrthoDB" id="5619324at2"/>
<keyword evidence="2" id="KW-0964">Secreted</keyword>
<evidence type="ECO:0000313" key="5">
    <source>
        <dbReference type="EMBL" id="SDM68334.1"/>
    </source>
</evidence>
<evidence type="ECO:0000256" key="1">
    <source>
        <dbReference type="ARBA" id="ARBA00004613"/>
    </source>
</evidence>
<organism evidence="5 6">
    <name type="scientific">Geoalkalibacter ferrihydriticus</name>
    <dbReference type="NCBI Taxonomy" id="392333"/>
    <lineage>
        <taxon>Bacteria</taxon>
        <taxon>Pseudomonadati</taxon>
        <taxon>Thermodesulfobacteriota</taxon>
        <taxon>Desulfuromonadia</taxon>
        <taxon>Desulfuromonadales</taxon>
        <taxon>Geoalkalibacteraceae</taxon>
        <taxon>Geoalkalibacter</taxon>
    </lineage>
</organism>
<evidence type="ECO:0000313" key="6">
    <source>
        <dbReference type="Proteomes" id="UP000182146"/>
    </source>
</evidence>
<dbReference type="GO" id="GO:0005576">
    <property type="term" value="C:extracellular region"/>
    <property type="evidence" value="ECO:0007669"/>
    <property type="project" value="UniProtKB-SubCell"/>
</dbReference>
<feature type="domain" description="SD-repeat containing protein B" evidence="4">
    <location>
        <begin position="515"/>
        <end position="544"/>
    </location>
</feature>
<evidence type="ECO:0000256" key="2">
    <source>
        <dbReference type="ARBA" id="ARBA00022525"/>
    </source>
</evidence>
<dbReference type="SUPFAM" id="SSF117074">
    <property type="entry name" value="Hypothetical protein PA1324"/>
    <property type="match status" value="1"/>
</dbReference>
<dbReference type="AlphaFoldDB" id="A0A1G9V851"/>
<reference evidence="5 6" key="1">
    <citation type="submission" date="2016-10" db="EMBL/GenBank/DDBJ databases">
        <authorList>
            <person name="de Groot N.N."/>
        </authorList>
    </citation>
    <scope>NUCLEOTIDE SEQUENCE [LARGE SCALE GENOMIC DNA]</scope>
    <source>
        <strain evidence="5 6">DSM 17813</strain>
    </source>
</reference>
<dbReference type="InterPro" id="IPR033764">
    <property type="entry name" value="Sdr_B"/>
</dbReference>
<feature type="non-terminal residue" evidence="5">
    <location>
        <position position="545"/>
    </location>
</feature>